<organism evidence="1 2">
    <name type="scientific">Trichonephila inaurata madagascariensis</name>
    <dbReference type="NCBI Taxonomy" id="2747483"/>
    <lineage>
        <taxon>Eukaryota</taxon>
        <taxon>Metazoa</taxon>
        <taxon>Ecdysozoa</taxon>
        <taxon>Arthropoda</taxon>
        <taxon>Chelicerata</taxon>
        <taxon>Arachnida</taxon>
        <taxon>Araneae</taxon>
        <taxon>Araneomorphae</taxon>
        <taxon>Entelegynae</taxon>
        <taxon>Araneoidea</taxon>
        <taxon>Nephilidae</taxon>
        <taxon>Trichonephila</taxon>
        <taxon>Trichonephila inaurata</taxon>
    </lineage>
</organism>
<comment type="caution">
    <text evidence="1">The sequence shown here is derived from an EMBL/GenBank/DDBJ whole genome shotgun (WGS) entry which is preliminary data.</text>
</comment>
<name>A0A8X7C0U9_9ARAC</name>
<protein>
    <submittedName>
        <fullName evidence="1">Uncharacterized protein</fullName>
    </submittedName>
</protein>
<reference evidence="1" key="1">
    <citation type="submission" date="2020-08" db="EMBL/GenBank/DDBJ databases">
        <title>Multicomponent nature underlies the extraordinary mechanical properties of spider dragline silk.</title>
        <authorList>
            <person name="Kono N."/>
            <person name="Nakamura H."/>
            <person name="Mori M."/>
            <person name="Yoshida Y."/>
            <person name="Ohtoshi R."/>
            <person name="Malay A.D."/>
            <person name="Moran D.A.P."/>
            <person name="Tomita M."/>
            <person name="Numata K."/>
            <person name="Arakawa K."/>
        </authorList>
    </citation>
    <scope>NUCLEOTIDE SEQUENCE</scope>
</reference>
<gene>
    <name evidence="1" type="ORF">TNIN_217961</name>
</gene>
<proteinExistence type="predicted"/>
<dbReference type="AlphaFoldDB" id="A0A8X7C0U9"/>
<keyword evidence="2" id="KW-1185">Reference proteome</keyword>
<evidence type="ECO:0000313" key="2">
    <source>
        <dbReference type="Proteomes" id="UP000886998"/>
    </source>
</evidence>
<sequence>MKICQKYSLLPDNSRQVQLYVIGRYRPLKRTDLSQVLNKFACCAREPHPTFDYNPRQVELYVIGCYRPLKRTNLSQVLNKFARCAREPHPPIDCFDIMRTNREDKELFRPHYKGDRIATFPI</sequence>
<evidence type="ECO:0000313" key="1">
    <source>
        <dbReference type="EMBL" id="GFY52546.1"/>
    </source>
</evidence>
<feature type="non-terminal residue" evidence="1">
    <location>
        <position position="1"/>
    </location>
</feature>
<dbReference type="Proteomes" id="UP000886998">
    <property type="component" value="Unassembled WGS sequence"/>
</dbReference>
<dbReference type="EMBL" id="BMAV01008733">
    <property type="protein sequence ID" value="GFY52546.1"/>
    <property type="molecule type" value="Genomic_DNA"/>
</dbReference>
<accession>A0A8X7C0U9</accession>